<dbReference type="InterPro" id="IPR003838">
    <property type="entry name" value="ABC3_permease_C"/>
</dbReference>
<feature type="domain" description="ABC3 transporter permease C-terminal" evidence="7">
    <location>
        <begin position="293"/>
        <end position="405"/>
    </location>
</feature>
<dbReference type="EMBL" id="MLJW01001019">
    <property type="protein sequence ID" value="OIQ80734.1"/>
    <property type="molecule type" value="Genomic_DNA"/>
</dbReference>
<gene>
    <name evidence="8" type="ORF">GALL_374990</name>
</gene>
<feature type="transmembrane region" description="Helical" evidence="6">
    <location>
        <begin position="375"/>
        <end position="397"/>
    </location>
</feature>
<evidence type="ECO:0000259" key="7">
    <source>
        <dbReference type="Pfam" id="PF02687"/>
    </source>
</evidence>
<dbReference type="PANTHER" id="PTHR30287:SF1">
    <property type="entry name" value="INNER MEMBRANE PROTEIN"/>
    <property type="match status" value="1"/>
</dbReference>
<accession>A0A1J5QAQ8</accession>
<dbReference type="GO" id="GO:0005886">
    <property type="term" value="C:plasma membrane"/>
    <property type="evidence" value="ECO:0007669"/>
    <property type="project" value="UniProtKB-SubCell"/>
</dbReference>
<comment type="subcellular location">
    <subcellularLocation>
        <location evidence="1">Cell membrane</location>
        <topology evidence="1">Multi-pass membrane protein</topology>
    </subcellularLocation>
</comment>
<evidence type="ECO:0000256" key="3">
    <source>
        <dbReference type="ARBA" id="ARBA00022692"/>
    </source>
</evidence>
<dbReference type="PANTHER" id="PTHR30287">
    <property type="entry name" value="MEMBRANE COMPONENT OF PREDICTED ABC SUPERFAMILY METABOLITE UPTAKE TRANSPORTER"/>
    <property type="match status" value="1"/>
</dbReference>
<evidence type="ECO:0000313" key="8">
    <source>
        <dbReference type="EMBL" id="OIQ80734.1"/>
    </source>
</evidence>
<feature type="transmembrane region" description="Helical" evidence="6">
    <location>
        <begin position="51"/>
        <end position="72"/>
    </location>
</feature>
<feature type="transmembrane region" description="Helical" evidence="6">
    <location>
        <begin position="331"/>
        <end position="355"/>
    </location>
</feature>
<dbReference type="InterPro" id="IPR038766">
    <property type="entry name" value="Membrane_comp_ABC_pdt"/>
</dbReference>
<keyword evidence="3 6" id="KW-0812">Transmembrane</keyword>
<evidence type="ECO:0000256" key="4">
    <source>
        <dbReference type="ARBA" id="ARBA00022989"/>
    </source>
</evidence>
<name>A0A1J5QAQ8_9ZZZZ</name>
<protein>
    <submittedName>
        <fullName evidence="8">FtsX-like permease family protein</fullName>
    </submittedName>
</protein>
<reference evidence="8" key="1">
    <citation type="submission" date="2016-10" db="EMBL/GenBank/DDBJ databases">
        <title>Sequence of Gallionella enrichment culture.</title>
        <authorList>
            <person name="Poehlein A."/>
            <person name="Muehling M."/>
            <person name="Daniel R."/>
        </authorList>
    </citation>
    <scope>NUCLEOTIDE SEQUENCE</scope>
</reference>
<evidence type="ECO:0000256" key="2">
    <source>
        <dbReference type="ARBA" id="ARBA00022475"/>
    </source>
</evidence>
<evidence type="ECO:0000256" key="6">
    <source>
        <dbReference type="SAM" id="Phobius"/>
    </source>
</evidence>
<evidence type="ECO:0000256" key="1">
    <source>
        <dbReference type="ARBA" id="ARBA00004651"/>
    </source>
</evidence>
<sequence length="413" mass="43562">MAWRALLGVAGAALLFALGAAALVALAARLARGRRGALALAARQLGAQRAAAVAQIASLAVALLALLLVAMLRAGLFAAWQRSLPADAPNRFVINVQPQQAAEFRAMLGAAGVAHYDWYPMVRARLLAVNGRAVHAADYPAGRARALVEREFNVSTTPRLPVGNRIVAGSWSSTVDGGGLSVEQGLATLLGWKLGDVLRFDVAGRDFSAPITSVRRLDWESLHVNFFVLAPAALLARDTPSYIGAFRVDGASQALDTQLPRRFPDITLFDLDALLAQLHAMFAQLGAAVELLFGCALAAGLAVQAATLLLGRRARQREAALWRALGASGALLRRVAVYELLLGGLAAGVLAAPAAASLARWLARQLFDFDWTPALAWFAVGPLLGAVLALAIGWGSLRGVLRTPPLQLLRAPR</sequence>
<feature type="transmembrane region" description="Helical" evidence="6">
    <location>
        <begin position="291"/>
        <end position="310"/>
    </location>
</feature>
<proteinExistence type="predicted"/>
<keyword evidence="2" id="KW-1003">Cell membrane</keyword>
<organism evidence="8">
    <name type="scientific">mine drainage metagenome</name>
    <dbReference type="NCBI Taxonomy" id="410659"/>
    <lineage>
        <taxon>unclassified sequences</taxon>
        <taxon>metagenomes</taxon>
        <taxon>ecological metagenomes</taxon>
    </lineage>
</organism>
<keyword evidence="5 6" id="KW-0472">Membrane</keyword>
<keyword evidence="4 6" id="KW-1133">Transmembrane helix</keyword>
<evidence type="ECO:0000256" key="5">
    <source>
        <dbReference type="ARBA" id="ARBA00023136"/>
    </source>
</evidence>
<dbReference type="AlphaFoldDB" id="A0A1J5QAQ8"/>
<dbReference type="Pfam" id="PF02687">
    <property type="entry name" value="FtsX"/>
    <property type="match status" value="1"/>
</dbReference>
<comment type="caution">
    <text evidence="8">The sequence shown here is derived from an EMBL/GenBank/DDBJ whole genome shotgun (WGS) entry which is preliminary data.</text>
</comment>